<reference evidence="2 3" key="1">
    <citation type="submission" date="2024-01" db="EMBL/GenBank/DDBJ databases">
        <title>Genome assemblies of Stephania.</title>
        <authorList>
            <person name="Yang L."/>
        </authorList>
    </citation>
    <scope>NUCLEOTIDE SEQUENCE [LARGE SCALE GENOMIC DNA]</scope>
    <source>
        <strain evidence="2">YNDBR</strain>
        <tissue evidence="2">Leaf</tissue>
    </source>
</reference>
<feature type="region of interest" description="Disordered" evidence="1">
    <location>
        <begin position="86"/>
        <end position="112"/>
    </location>
</feature>
<evidence type="ECO:0000256" key="1">
    <source>
        <dbReference type="SAM" id="MobiDB-lite"/>
    </source>
</evidence>
<proteinExistence type="predicted"/>
<protein>
    <submittedName>
        <fullName evidence="2">Uncharacterized protein</fullName>
    </submittedName>
</protein>
<comment type="caution">
    <text evidence="2">The sequence shown here is derived from an EMBL/GenBank/DDBJ whole genome shotgun (WGS) entry which is preliminary data.</text>
</comment>
<accession>A0AAP0I3F6</accession>
<gene>
    <name evidence="2" type="ORF">Syun_023637</name>
</gene>
<evidence type="ECO:0000313" key="3">
    <source>
        <dbReference type="Proteomes" id="UP001420932"/>
    </source>
</evidence>
<dbReference type="Proteomes" id="UP001420932">
    <property type="component" value="Unassembled WGS sequence"/>
</dbReference>
<organism evidence="2 3">
    <name type="scientific">Stephania yunnanensis</name>
    <dbReference type="NCBI Taxonomy" id="152371"/>
    <lineage>
        <taxon>Eukaryota</taxon>
        <taxon>Viridiplantae</taxon>
        <taxon>Streptophyta</taxon>
        <taxon>Embryophyta</taxon>
        <taxon>Tracheophyta</taxon>
        <taxon>Spermatophyta</taxon>
        <taxon>Magnoliopsida</taxon>
        <taxon>Ranunculales</taxon>
        <taxon>Menispermaceae</taxon>
        <taxon>Menispermoideae</taxon>
        <taxon>Cissampelideae</taxon>
        <taxon>Stephania</taxon>
    </lineage>
</organism>
<dbReference type="AlphaFoldDB" id="A0AAP0I3F6"/>
<name>A0AAP0I3F6_9MAGN</name>
<sequence length="153" mass="17232">MWKFQEELIVAIRDSEDGLLHLKRSRLLRETDSILSLAAAASGCGFNGNDVKVEALDPQLEAENYGVGSKCRWDWFRYNRYDPHFSENGGGAAYGGADRRGFPRGQAEDEDEEEAEEVVAEMKKPCFGVCGDEHRNLESEFGYCVIKNLQFPC</sequence>
<evidence type="ECO:0000313" key="2">
    <source>
        <dbReference type="EMBL" id="KAK9107626.1"/>
    </source>
</evidence>
<dbReference type="EMBL" id="JBBNAF010000010">
    <property type="protein sequence ID" value="KAK9107626.1"/>
    <property type="molecule type" value="Genomic_DNA"/>
</dbReference>
<keyword evidence="3" id="KW-1185">Reference proteome</keyword>